<name>X6LY85_RETFI</name>
<accession>X6LY85</accession>
<evidence type="ECO:0000313" key="4">
    <source>
        <dbReference type="Proteomes" id="UP000023152"/>
    </source>
</evidence>
<keyword evidence="1" id="KW-0175">Coiled coil</keyword>
<feature type="region of interest" description="Disordered" evidence="2">
    <location>
        <begin position="46"/>
        <end position="79"/>
    </location>
</feature>
<evidence type="ECO:0000256" key="2">
    <source>
        <dbReference type="SAM" id="MobiDB-lite"/>
    </source>
</evidence>
<dbReference type="EMBL" id="ASPP01026992">
    <property type="protein sequence ID" value="ETO06584.1"/>
    <property type="molecule type" value="Genomic_DNA"/>
</dbReference>
<dbReference type="AlphaFoldDB" id="X6LY85"/>
<proteinExistence type="predicted"/>
<gene>
    <name evidence="3" type="ORF">RFI_30808</name>
</gene>
<organism evidence="3 4">
    <name type="scientific">Reticulomyxa filosa</name>
    <dbReference type="NCBI Taxonomy" id="46433"/>
    <lineage>
        <taxon>Eukaryota</taxon>
        <taxon>Sar</taxon>
        <taxon>Rhizaria</taxon>
        <taxon>Retaria</taxon>
        <taxon>Foraminifera</taxon>
        <taxon>Monothalamids</taxon>
        <taxon>Reticulomyxidae</taxon>
        <taxon>Reticulomyxa</taxon>
    </lineage>
</organism>
<reference evidence="3 4" key="1">
    <citation type="journal article" date="2013" name="Curr. Biol.">
        <title>The Genome of the Foraminiferan Reticulomyxa filosa.</title>
        <authorList>
            <person name="Glockner G."/>
            <person name="Hulsmann N."/>
            <person name="Schleicher M."/>
            <person name="Noegel A.A."/>
            <person name="Eichinger L."/>
            <person name="Gallinger C."/>
            <person name="Pawlowski J."/>
            <person name="Sierra R."/>
            <person name="Euteneuer U."/>
            <person name="Pillet L."/>
            <person name="Moustafa A."/>
            <person name="Platzer M."/>
            <person name="Groth M."/>
            <person name="Szafranski K."/>
            <person name="Schliwa M."/>
        </authorList>
    </citation>
    <scope>NUCLEOTIDE SEQUENCE [LARGE SCALE GENOMIC DNA]</scope>
</reference>
<sequence>LCFAQLTIDVDQDNKTVCSNENITNNNTFFTFYIFFINKKKTQKLKNGSSKTNGYVHNQKNNKQHRTYPSLKKNTKKENNRFSQRYKRNFGKSQLLTMSQDIKFVYLFVTINNSKQKKKDFLKCCCKNAYKQKYIETLENNLKELQKLIMQASLETETLQYLPIKNAVIDTSLEREKFGIPVREEPIKFSEMTPHLFQSFCQLIFFFFFVNHSHLCEHTLHRKQSLLERELKQKVLKNSVRFLLISVLLTTVLELLHLISYLNNLLNGKTYFFLLKNNHQRNKSVENVSQTHNNISTVFLLSFTVFLTNTKNIGKND</sequence>
<feature type="coiled-coil region" evidence="1">
    <location>
        <begin position="128"/>
        <end position="155"/>
    </location>
</feature>
<feature type="non-terminal residue" evidence="3">
    <location>
        <position position="1"/>
    </location>
</feature>
<comment type="caution">
    <text evidence="3">The sequence shown here is derived from an EMBL/GenBank/DDBJ whole genome shotgun (WGS) entry which is preliminary data.</text>
</comment>
<dbReference type="Proteomes" id="UP000023152">
    <property type="component" value="Unassembled WGS sequence"/>
</dbReference>
<protein>
    <submittedName>
        <fullName evidence="3">Uncharacterized protein</fullName>
    </submittedName>
</protein>
<evidence type="ECO:0000313" key="3">
    <source>
        <dbReference type="EMBL" id="ETO06584.1"/>
    </source>
</evidence>
<feature type="compositionally biased region" description="Polar residues" evidence="2">
    <location>
        <begin position="46"/>
        <end position="59"/>
    </location>
</feature>
<evidence type="ECO:0000256" key="1">
    <source>
        <dbReference type="SAM" id="Coils"/>
    </source>
</evidence>
<keyword evidence="4" id="KW-1185">Reference proteome</keyword>